<feature type="compositionally biased region" description="Low complexity" evidence="1">
    <location>
        <begin position="1669"/>
        <end position="1682"/>
    </location>
</feature>
<protein>
    <recommendedName>
        <fullName evidence="2">PhoD-like phosphatase domain-containing protein</fullName>
    </recommendedName>
</protein>
<dbReference type="PANTHER" id="PTHR46689">
    <property type="entry name" value="MEMBRANE PROTEIN, PUTATIVE-RELATED"/>
    <property type="match status" value="1"/>
</dbReference>
<feature type="compositionally biased region" description="Basic and acidic residues" evidence="1">
    <location>
        <begin position="424"/>
        <end position="437"/>
    </location>
</feature>
<evidence type="ECO:0000256" key="1">
    <source>
        <dbReference type="SAM" id="MobiDB-lite"/>
    </source>
</evidence>
<feature type="compositionally biased region" description="Polar residues" evidence="1">
    <location>
        <begin position="1768"/>
        <end position="1778"/>
    </location>
</feature>
<dbReference type="CDD" id="cd07389">
    <property type="entry name" value="MPP_PhoD"/>
    <property type="match status" value="1"/>
</dbReference>
<dbReference type="InterPro" id="IPR043904">
    <property type="entry name" value="PhoD_2-like"/>
</dbReference>
<feature type="compositionally biased region" description="Basic and acidic residues" evidence="1">
    <location>
        <begin position="264"/>
        <end position="309"/>
    </location>
</feature>
<feature type="compositionally biased region" description="Basic and acidic residues" evidence="1">
    <location>
        <begin position="1689"/>
        <end position="1702"/>
    </location>
</feature>
<dbReference type="InterPro" id="IPR018946">
    <property type="entry name" value="PhoD-like_MPP"/>
</dbReference>
<feature type="compositionally biased region" description="Polar residues" evidence="1">
    <location>
        <begin position="343"/>
        <end position="373"/>
    </location>
</feature>
<feature type="compositionally biased region" description="Polar residues" evidence="1">
    <location>
        <begin position="310"/>
        <end position="319"/>
    </location>
</feature>
<organism evidence="3 4">
    <name type="scientific">Alectoria fallacina</name>
    <dbReference type="NCBI Taxonomy" id="1903189"/>
    <lineage>
        <taxon>Eukaryota</taxon>
        <taxon>Fungi</taxon>
        <taxon>Dikarya</taxon>
        <taxon>Ascomycota</taxon>
        <taxon>Pezizomycotina</taxon>
        <taxon>Lecanoromycetes</taxon>
        <taxon>OSLEUM clade</taxon>
        <taxon>Lecanoromycetidae</taxon>
        <taxon>Lecanorales</taxon>
        <taxon>Lecanorineae</taxon>
        <taxon>Parmeliaceae</taxon>
        <taxon>Alectoria</taxon>
    </lineage>
</organism>
<feature type="compositionally biased region" description="Pro residues" evidence="1">
    <location>
        <begin position="1378"/>
        <end position="1387"/>
    </location>
</feature>
<gene>
    <name evidence="3" type="ORF">ALECFALPRED_005158</name>
</gene>
<accession>A0A8H3ER03</accession>
<feature type="compositionally biased region" description="Pro residues" evidence="1">
    <location>
        <begin position="74"/>
        <end position="85"/>
    </location>
</feature>
<dbReference type="EMBL" id="CAJPDR010000032">
    <property type="protein sequence ID" value="CAF9908878.1"/>
    <property type="molecule type" value="Genomic_DNA"/>
</dbReference>
<dbReference type="PANTHER" id="PTHR46689:SF1">
    <property type="entry name" value="PHOD-LIKE PHOSPHATASE DOMAIN-CONTAINING PROTEIN"/>
    <property type="match status" value="1"/>
</dbReference>
<feature type="compositionally biased region" description="Polar residues" evidence="1">
    <location>
        <begin position="41"/>
        <end position="54"/>
    </location>
</feature>
<feature type="region of interest" description="Disordered" evidence="1">
    <location>
        <begin position="1373"/>
        <end position="1507"/>
    </location>
</feature>
<feature type="region of interest" description="Disordered" evidence="1">
    <location>
        <begin position="576"/>
        <end position="640"/>
    </location>
</feature>
<feature type="compositionally biased region" description="Basic and acidic residues" evidence="1">
    <location>
        <begin position="391"/>
        <end position="410"/>
    </location>
</feature>
<keyword evidence="4" id="KW-1185">Reference proteome</keyword>
<feature type="compositionally biased region" description="Low complexity" evidence="1">
    <location>
        <begin position="26"/>
        <end position="40"/>
    </location>
</feature>
<feature type="compositionally biased region" description="Basic and acidic residues" evidence="1">
    <location>
        <begin position="577"/>
        <end position="598"/>
    </location>
</feature>
<feature type="compositionally biased region" description="Polar residues" evidence="1">
    <location>
        <begin position="187"/>
        <end position="204"/>
    </location>
</feature>
<reference evidence="3" key="1">
    <citation type="submission" date="2021-03" db="EMBL/GenBank/DDBJ databases">
        <authorList>
            <person name="Tagirdzhanova G."/>
        </authorList>
    </citation>
    <scope>NUCLEOTIDE SEQUENCE</scope>
</reference>
<evidence type="ECO:0000313" key="3">
    <source>
        <dbReference type="EMBL" id="CAF9908878.1"/>
    </source>
</evidence>
<dbReference type="InterPro" id="IPR038607">
    <property type="entry name" value="PhoD-like_sf"/>
</dbReference>
<dbReference type="Gene3D" id="3.60.21.70">
    <property type="entry name" value="PhoD-like phosphatase"/>
    <property type="match status" value="1"/>
</dbReference>
<name>A0A8H3ER03_9LECA</name>
<dbReference type="GO" id="GO:0016020">
    <property type="term" value="C:membrane"/>
    <property type="evidence" value="ECO:0007669"/>
    <property type="project" value="TreeGrafter"/>
</dbReference>
<evidence type="ECO:0000259" key="2">
    <source>
        <dbReference type="Pfam" id="PF19050"/>
    </source>
</evidence>
<feature type="region of interest" description="Disordered" evidence="1">
    <location>
        <begin position="1574"/>
        <end position="1814"/>
    </location>
</feature>
<feature type="compositionally biased region" description="Polar residues" evidence="1">
    <location>
        <begin position="1653"/>
        <end position="1663"/>
    </location>
</feature>
<feature type="compositionally biased region" description="Pro residues" evidence="1">
    <location>
        <begin position="123"/>
        <end position="137"/>
    </location>
</feature>
<feature type="domain" description="PhoD-like phosphatase" evidence="2">
    <location>
        <begin position="1218"/>
        <end position="1376"/>
    </location>
</feature>
<proteinExistence type="predicted"/>
<feature type="compositionally biased region" description="Basic and acidic residues" evidence="1">
    <location>
        <begin position="1633"/>
        <end position="1652"/>
    </location>
</feature>
<feature type="compositionally biased region" description="Pro residues" evidence="1">
    <location>
        <begin position="1447"/>
        <end position="1460"/>
    </location>
</feature>
<dbReference type="Proteomes" id="UP000664203">
    <property type="component" value="Unassembled WGS sequence"/>
</dbReference>
<comment type="caution">
    <text evidence="3">The sequence shown here is derived from an EMBL/GenBank/DDBJ whole genome shotgun (WGS) entry which is preliminary data.</text>
</comment>
<feature type="compositionally biased region" description="Polar residues" evidence="1">
    <location>
        <begin position="1732"/>
        <end position="1747"/>
    </location>
</feature>
<evidence type="ECO:0000313" key="4">
    <source>
        <dbReference type="Proteomes" id="UP000664203"/>
    </source>
</evidence>
<dbReference type="Pfam" id="PF19050">
    <property type="entry name" value="PhoD_2"/>
    <property type="match status" value="2"/>
</dbReference>
<sequence length="1814" mass="202989">METQRMQMQRLYDAGTEINQAPLRVNPNLPLQLSLPSSQSMDRTSLPNDLAGTTSKRRRPSGAGPGRTPIESFPQPPAPEVPKAPPASYRLPEGTDKYSPPEANYPASFAERARALTGKSIPAEPPDLNPGPLPQPARPERRGSLNRPIGGLYSEIQKHKRDSYPPPNGPISPQRFSNPASPRQFESKSGNPPNRRISSATAAAQQHEYMNDTPPSRNFSSATAQKYPETSAPVTQPSAGRASNSVTRPPRTDWAPEQSPLQKLEAELTSKEKKRARVEAAEQKLRDSQARDRQHESDRGSDFAADRSTLKQIFASTEATETRKVPGKTEVNRPGGHREQPIRKSQPQQKTGGISSDPYQPLSSDRTGKTSTRSTEKPQFDQQQGRGVRFQGEEDTKDLGAYSRDMDKAGSHSRRRSWGTDALAKSDEERAARRDKFRQDPVTVGKWTSSKEVPTEQQELYTSRVERLNEDASAATYGGKPDPVPRHNVQGQGQATKYAIPSQTAAGIQARQTVGFGSGPQGVIEGQANRKHHLSTILHRDHNRTTNAYEQPIARPRNLHEWKQGGTARLTAADFVTGKESKEKGNTWWEESRSDSRHKLGRARQTQLLQRDYQDKNGKIPESISRQTTKPEESPSGEHVIRTRQYVGQEQSWGVKNQPEPPLESHVSHFLHRKRTEQLTRLSSVYSYSCTNLADHDPAHFEHICEPYLSKELTLSMRSIRIRPAPAPATFNPSLYLKCGPLLRYTGLKRDRLQTQTRRGPSSSERETWRGSVMIVTADADSSYDPAPTLRLFPEAMDLLPPPPQHIEAEDGQELPAEYIDPIAGLPKLSRSGKTVYVKPVDDLEQGKDLSRLEDDDGLFEEFRTAAVPTAYGTPDFHPGRSSGTSHTNPKAGGRGERVSKRGQQVRGVRLHAERGVTFWRFNLEVELNVQQTRVAYSINGSPSVGFWIPGRGQSMNVMFHSCNGFSMSVNPDNFSGPDPLWRDVLNCHQTRPFHVMIGGGDQIYNDAVMSQSPCFREWLEIKNPHHKHEADFSPSMHEELETFYLERYSMWFSQGLFGMANSQIPMVNMWDDHDIIDGFGSYPHHFMSTPVFCGLGAVAFKYYMLFQHQSVPDEGAADEPSWLMGSARGPYINEFSRSVFVSLGKNVALLALDCRTERTREEILSEATYQMVLDRCRREIIEGETKHLVLVLGVPIAYPRLVWLENLITSRVMDPVKALGRAGMLGGFLNKFDGGVEILDDLDDHWTAKNHKQERNWFVQELQELAAEKSVRVTILGGDVHLAAVGQFYSNPKLKIPKDRDHRYMANVVSSAIVNTPPPNNMADILNRRNKTHHLDSDTDEDMIPMFTHDVNGKLRNNKRLLPRRNWCSIREYYPGSTPPPTPPQSDPQTPSDGSPPPPTRLQRTLSLTRGDVKPGNLIRRLSGRGPPPSNDYPLSNKYDAGDSPSSPPPDGYFPPQPKTPQRAATIIGNGDQHHSSAPLPRPGNFRRRPTNVSEKAAAKGGDVDDMTNHINLEHGLDIVLNCEANQKDPAGITVPYRLLIPALWYEGDGDMNTETYKKKGLLSRLGSIRGTRRNTLAGGQDRVNRDRQDSLTPSGSESENEAEAEAEPVKPRRWSFGVSQRRQYRDQTPPIEREYGDQRPQRQRDFEDRNQQIGQTKQQPFSMPPRQQRQYGELGQQQGQFANSDFDEARHDSVDYHQHLEASPPNPNSGYPGRKPSKIDRMLGVGPTARANSSSANGGIDSPSSAIAHPESGGYESEEYEEEPPKNSSRPVSQGYSGIEAYTEKKDTGWRRFLNKVRDIEEKSSGRRAPTH</sequence>
<feature type="compositionally biased region" description="Polar residues" evidence="1">
    <location>
        <begin position="232"/>
        <end position="247"/>
    </location>
</feature>
<feature type="region of interest" description="Disordered" evidence="1">
    <location>
        <begin position="871"/>
        <end position="907"/>
    </location>
</feature>
<feature type="compositionally biased region" description="Polar residues" evidence="1">
    <location>
        <begin position="213"/>
        <end position="224"/>
    </location>
</feature>
<feature type="domain" description="PhoD-like phosphatase" evidence="2">
    <location>
        <begin position="945"/>
        <end position="1210"/>
    </location>
</feature>
<feature type="compositionally biased region" description="Basic and acidic residues" evidence="1">
    <location>
        <begin position="1784"/>
        <end position="1807"/>
    </location>
</feature>
<feature type="region of interest" description="Disordered" evidence="1">
    <location>
        <begin position="18"/>
        <end position="437"/>
    </location>
</feature>
<dbReference type="OrthoDB" id="9999821at2759"/>